<sequence length="122" mass="14111">MRTVKGWSQEEAAEKLHMSLNAYGCIERGETRPNLNRLEQIAKIFGVELGELVSEKSILNVGMDFNNWYNNSPSEQLIELQHELEKSRLLLEQKDKEIEYLKQQNADLRAMVNLLKPEGKLP</sequence>
<dbReference type="EMBL" id="AP014633">
    <property type="protein sequence ID" value="BAP56857.1"/>
    <property type="molecule type" value="Genomic_DNA"/>
</dbReference>
<dbReference type="CDD" id="cd00093">
    <property type="entry name" value="HTH_XRE"/>
    <property type="match status" value="1"/>
</dbReference>
<evidence type="ECO:0000259" key="3">
    <source>
        <dbReference type="SMART" id="SM00530"/>
    </source>
</evidence>
<dbReference type="STRING" id="40754.THII_2560"/>
<name>A0A090ALY8_9GAMM</name>
<dbReference type="AlphaFoldDB" id="A0A090ALY8"/>
<reference evidence="4" key="1">
    <citation type="journal article" date="2014" name="ISME J.">
        <title>Ecophysiology of Thioploca ingrica as revealed by the complete genome sequence supplemented with proteomic evidence.</title>
        <authorList>
            <person name="Kojima H."/>
            <person name="Ogura Y."/>
            <person name="Yamamoto N."/>
            <person name="Togashi T."/>
            <person name="Mori H."/>
            <person name="Watanabe T."/>
            <person name="Nemoto F."/>
            <person name="Kurokawa K."/>
            <person name="Hayashi T."/>
            <person name="Fukui M."/>
        </authorList>
    </citation>
    <scope>NUCLEOTIDE SEQUENCE [LARGE SCALE GENOMIC DNA]</scope>
</reference>
<dbReference type="KEGG" id="tig:THII_2560"/>
<accession>A0A090ALY8</accession>
<dbReference type="HOGENOM" id="CLU_066192_15_0_6"/>
<keyword evidence="5" id="KW-1185">Reference proteome</keyword>
<dbReference type="GO" id="GO:0003677">
    <property type="term" value="F:DNA binding"/>
    <property type="evidence" value="ECO:0007669"/>
    <property type="project" value="UniProtKB-KW"/>
</dbReference>
<feature type="coiled-coil region" evidence="2">
    <location>
        <begin position="77"/>
        <end position="111"/>
    </location>
</feature>
<dbReference type="PANTHER" id="PTHR46558">
    <property type="entry name" value="TRACRIPTIONAL REGULATORY PROTEIN-RELATED-RELATED"/>
    <property type="match status" value="1"/>
</dbReference>
<dbReference type="Pfam" id="PF01381">
    <property type="entry name" value="HTH_3"/>
    <property type="match status" value="1"/>
</dbReference>
<protein>
    <submittedName>
        <fullName evidence="4">Transcription factor, MBF1</fullName>
    </submittedName>
</protein>
<evidence type="ECO:0000313" key="4">
    <source>
        <dbReference type="EMBL" id="BAP56857.1"/>
    </source>
</evidence>
<dbReference type="PANTHER" id="PTHR46558:SF4">
    <property type="entry name" value="DNA-BIDING PHAGE PROTEIN"/>
    <property type="match status" value="1"/>
</dbReference>
<gene>
    <name evidence="4" type="ORF">THII_2560</name>
</gene>
<dbReference type="Gene3D" id="1.10.260.40">
    <property type="entry name" value="lambda repressor-like DNA-binding domains"/>
    <property type="match status" value="1"/>
</dbReference>
<evidence type="ECO:0000256" key="2">
    <source>
        <dbReference type="SAM" id="Coils"/>
    </source>
</evidence>
<dbReference type="InterPro" id="IPR001387">
    <property type="entry name" value="Cro/C1-type_HTH"/>
</dbReference>
<feature type="domain" description="HTH cro/C1-type" evidence="3">
    <location>
        <begin position="1"/>
        <end position="52"/>
    </location>
</feature>
<organism evidence="4 5">
    <name type="scientific">Thioploca ingrica</name>
    <dbReference type="NCBI Taxonomy" id="40754"/>
    <lineage>
        <taxon>Bacteria</taxon>
        <taxon>Pseudomonadati</taxon>
        <taxon>Pseudomonadota</taxon>
        <taxon>Gammaproteobacteria</taxon>
        <taxon>Thiotrichales</taxon>
        <taxon>Thiotrichaceae</taxon>
        <taxon>Thioploca</taxon>
    </lineage>
</organism>
<dbReference type="InterPro" id="IPR010982">
    <property type="entry name" value="Lambda_DNA-bd_dom_sf"/>
</dbReference>
<evidence type="ECO:0000256" key="1">
    <source>
        <dbReference type="ARBA" id="ARBA00023125"/>
    </source>
</evidence>
<proteinExistence type="predicted"/>
<keyword evidence="1" id="KW-0238">DNA-binding</keyword>
<dbReference type="SUPFAM" id="SSF47413">
    <property type="entry name" value="lambda repressor-like DNA-binding domains"/>
    <property type="match status" value="1"/>
</dbReference>
<dbReference type="Proteomes" id="UP000031623">
    <property type="component" value="Chromosome"/>
</dbReference>
<dbReference type="SMART" id="SM00530">
    <property type="entry name" value="HTH_XRE"/>
    <property type="match status" value="1"/>
</dbReference>
<evidence type="ECO:0000313" key="5">
    <source>
        <dbReference type="Proteomes" id="UP000031623"/>
    </source>
</evidence>
<keyword evidence="2" id="KW-0175">Coiled coil</keyword>